<dbReference type="SMART" id="SM00100">
    <property type="entry name" value="cNMP"/>
    <property type="match status" value="1"/>
</dbReference>
<feature type="domain" description="Cyclic nucleotide-binding" evidence="1">
    <location>
        <begin position="24"/>
        <end position="121"/>
    </location>
</feature>
<dbReference type="Gene3D" id="2.60.120.10">
    <property type="entry name" value="Jelly Rolls"/>
    <property type="match status" value="1"/>
</dbReference>
<dbReference type="EMBL" id="MLJW01000028">
    <property type="protein sequence ID" value="OIR09148.1"/>
    <property type="molecule type" value="Genomic_DNA"/>
</dbReference>
<dbReference type="PANTHER" id="PTHR24567">
    <property type="entry name" value="CRP FAMILY TRANSCRIPTIONAL REGULATORY PROTEIN"/>
    <property type="match status" value="1"/>
</dbReference>
<comment type="caution">
    <text evidence="2">The sequence shown here is derived from an EMBL/GenBank/DDBJ whole genome shotgun (WGS) entry which is preliminary data.</text>
</comment>
<dbReference type="GO" id="GO:0005829">
    <property type="term" value="C:cytosol"/>
    <property type="evidence" value="ECO:0007669"/>
    <property type="project" value="TreeGrafter"/>
</dbReference>
<accession>A0A1J5T5Q7</accession>
<dbReference type="Pfam" id="PF00027">
    <property type="entry name" value="cNMP_binding"/>
    <property type="match status" value="1"/>
</dbReference>
<proteinExistence type="predicted"/>
<gene>
    <name evidence="2" type="primary">crp_8</name>
    <name evidence="2" type="ORF">GALL_87550</name>
</gene>
<keyword evidence="2" id="KW-0675">Receptor</keyword>
<dbReference type="InterPro" id="IPR014710">
    <property type="entry name" value="RmlC-like_jellyroll"/>
</dbReference>
<protein>
    <submittedName>
        <fullName evidence="2">cAMP receptor protein</fullName>
    </submittedName>
</protein>
<name>A0A1J5T5Q7_9ZZZZ</name>
<dbReference type="GO" id="GO:0003700">
    <property type="term" value="F:DNA-binding transcription factor activity"/>
    <property type="evidence" value="ECO:0007669"/>
    <property type="project" value="TreeGrafter"/>
</dbReference>
<dbReference type="PRINTS" id="PR00103">
    <property type="entry name" value="CAMPKINASE"/>
</dbReference>
<dbReference type="AlphaFoldDB" id="A0A1J5T5Q7"/>
<dbReference type="InterPro" id="IPR000595">
    <property type="entry name" value="cNMP-bd_dom"/>
</dbReference>
<sequence length="143" mass="15671">MSQALKKERGMAGKVVYDRLVLFPGDEVFAEGDRGNWAYLVQAGQVAIVKRTPAGEEVVLGVLGPGRLFGEMALIDDQPRMATARALTSCQLILIDRYTFNSKLQKSDPLVRELLQNLTNNLRAITSRTLPALAGGQDEMVKP</sequence>
<reference evidence="2" key="1">
    <citation type="submission" date="2016-10" db="EMBL/GenBank/DDBJ databases">
        <title>Sequence of Gallionella enrichment culture.</title>
        <authorList>
            <person name="Poehlein A."/>
            <person name="Muehling M."/>
            <person name="Daniel R."/>
        </authorList>
    </citation>
    <scope>NUCLEOTIDE SEQUENCE</scope>
</reference>
<evidence type="ECO:0000313" key="2">
    <source>
        <dbReference type="EMBL" id="OIR09148.1"/>
    </source>
</evidence>
<dbReference type="PROSITE" id="PS50042">
    <property type="entry name" value="CNMP_BINDING_3"/>
    <property type="match status" value="1"/>
</dbReference>
<evidence type="ECO:0000259" key="1">
    <source>
        <dbReference type="PROSITE" id="PS50042"/>
    </source>
</evidence>
<dbReference type="SUPFAM" id="SSF51206">
    <property type="entry name" value="cAMP-binding domain-like"/>
    <property type="match status" value="1"/>
</dbReference>
<dbReference type="InterPro" id="IPR050397">
    <property type="entry name" value="Env_Response_Regulators"/>
</dbReference>
<dbReference type="InterPro" id="IPR018490">
    <property type="entry name" value="cNMP-bd_dom_sf"/>
</dbReference>
<dbReference type="PANTHER" id="PTHR24567:SF74">
    <property type="entry name" value="HTH-TYPE TRANSCRIPTIONAL REGULATOR ARCR"/>
    <property type="match status" value="1"/>
</dbReference>
<organism evidence="2">
    <name type="scientific">mine drainage metagenome</name>
    <dbReference type="NCBI Taxonomy" id="410659"/>
    <lineage>
        <taxon>unclassified sequences</taxon>
        <taxon>metagenomes</taxon>
        <taxon>ecological metagenomes</taxon>
    </lineage>
</organism>
<dbReference type="CDD" id="cd00038">
    <property type="entry name" value="CAP_ED"/>
    <property type="match status" value="1"/>
</dbReference>